<evidence type="ECO:0000256" key="10">
    <source>
        <dbReference type="ARBA" id="ARBA00023285"/>
    </source>
</evidence>
<dbReference type="InterPro" id="IPR016037">
    <property type="entry name" value="DHQ_synth_AroB"/>
</dbReference>
<dbReference type="GO" id="GO:0005737">
    <property type="term" value="C:cytoplasm"/>
    <property type="evidence" value="ECO:0007669"/>
    <property type="project" value="InterPro"/>
</dbReference>
<evidence type="ECO:0000256" key="5">
    <source>
        <dbReference type="ARBA" id="ARBA00022723"/>
    </source>
</evidence>
<dbReference type="FunFam" id="3.40.50.1970:FF:000007">
    <property type="entry name" value="Pentafunctional AROM polypeptide"/>
    <property type="match status" value="1"/>
</dbReference>
<evidence type="ECO:0000313" key="14">
    <source>
        <dbReference type="EMBL" id="SFJ42956.1"/>
    </source>
</evidence>
<comment type="cofactor">
    <cofactor evidence="1">
        <name>NAD(+)</name>
        <dbReference type="ChEBI" id="CHEBI:57540"/>
    </cofactor>
</comment>
<dbReference type="NCBIfam" id="TIGR01357">
    <property type="entry name" value="aroB"/>
    <property type="match status" value="1"/>
</dbReference>
<dbReference type="GO" id="GO:0046872">
    <property type="term" value="F:metal ion binding"/>
    <property type="evidence" value="ECO:0007669"/>
    <property type="project" value="UniProtKB-KW"/>
</dbReference>
<dbReference type="InterPro" id="IPR050071">
    <property type="entry name" value="Dehydroquinate_synthase"/>
</dbReference>
<dbReference type="InterPro" id="IPR030960">
    <property type="entry name" value="DHQS/DOIS_N"/>
</dbReference>
<dbReference type="Pfam" id="PF24621">
    <property type="entry name" value="DHQS_C"/>
    <property type="match status" value="1"/>
</dbReference>
<dbReference type="GO" id="GO:0000166">
    <property type="term" value="F:nucleotide binding"/>
    <property type="evidence" value="ECO:0007669"/>
    <property type="project" value="UniProtKB-KW"/>
</dbReference>
<dbReference type="GO" id="GO:0009423">
    <property type="term" value="P:chorismate biosynthetic process"/>
    <property type="evidence" value="ECO:0007669"/>
    <property type="project" value="UniProtKB-UniRule"/>
</dbReference>
<reference evidence="15" key="1">
    <citation type="submission" date="2016-10" db="EMBL/GenBank/DDBJ databases">
        <authorList>
            <person name="Varghese N."/>
            <person name="Submissions S."/>
        </authorList>
    </citation>
    <scope>NUCLEOTIDE SEQUENCE [LARGE SCALE GENOMIC DNA]</scope>
    <source>
        <strain evidence="15">DSM 26542</strain>
    </source>
</reference>
<dbReference type="CDD" id="cd08195">
    <property type="entry name" value="DHQS"/>
    <property type="match status" value="1"/>
</dbReference>
<keyword evidence="7" id="KW-0862">Zinc</keyword>
<dbReference type="STRING" id="1150112.SAMN04487893_107103"/>
<dbReference type="PANTHER" id="PTHR43622">
    <property type="entry name" value="3-DEHYDROQUINATE SYNTHASE"/>
    <property type="match status" value="1"/>
</dbReference>
<keyword evidence="6" id="KW-0547">Nucleotide-binding</keyword>
<evidence type="ECO:0000256" key="1">
    <source>
        <dbReference type="ARBA" id="ARBA00001911"/>
    </source>
</evidence>
<evidence type="ECO:0000259" key="12">
    <source>
        <dbReference type="Pfam" id="PF01761"/>
    </source>
</evidence>
<feature type="domain" description="3-dehydroquinate synthase N-terminal" evidence="12">
    <location>
        <begin position="76"/>
        <end position="188"/>
    </location>
</feature>
<dbReference type="Gene3D" id="3.40.50.1970">
    <property type="match status" value="1"/>
</dbReference>
<keyword evidence="8" id="KW-0520">NAD</keyword>
<evidence type="ECO:0000256" key="4">
    <source>
        <dbReference type="ARBA" id="ARBA00003485"/>
    </source>
</evidence>
<evidence type="ECO:0000256" key="11">
    <source>
        <dbReference type="NCBIfam" id="TIGR01357"/>
    </source>
</evidence>
<evidence type="ECO:0000256" key="9">
    <source>
        <dbReference type="ARBA" id="ARBA00023239"/>
    </source>
</evidence>
<feature type="domain" description="3-dehydroquinate synthase C-terminal" evidence="13">
    <location>
        <begin position="190"/>
        <end position="333"/>
    </location>
</feature>
<dbReference type="PANTHER" id="PTHR43622:SF1">
    <property type="entry name" value="3-DEHYDROQUINATE SYNTHASE"/>
    <property type="match status" value="1"/>
</dbReference>
<evidence type="ECO:0000256" key="2">
    <source>
        <dbReference type="ARBA" id="ARBA00001941"/>
    </source>
</evidence>
<evidence type="ECO:0000256" key="8">
    <source>
        <dbReference type="ARBA" id="ARBA00023027"/>
    </source>
</evidence>
<accession>A0A1I3RCN0</accession>
<evidence type="ECO:0000256" key="3">
    <source>
        <dbReference type="ARBA" id="ARBA00001947"/>
    </source>
</evidence>
<dbReference type="SUPFAM" id="SSF56796">
    <property type="entry name" value="Dehydroquinate synthase-like"/>
    <property type="match status" value="1"/>
</dbReference>
<gene>
    <name evidence="14" type="ORF">SAMN04487893_107103</name>
</gene>
<dbReference type="AlphaFoldDB" id="A0A1I3RCN0"/>
<dbReference type="InterPro" id="IPR030963">
    <property type="entry name" value="DHQ_synth_fam"/>
</dbReference>
<evidence type="ECO:0000256" key="7">
    <source>
        <dbReference type="ARBA" id="ARBA00022833"/>
    </source>
</evidence>
<protein>
    <recommendedName>
        <fullName evidence="11">3-dehydroquinate synthase</fullName>
        <ecNumber evidence="11">4.2.3.4</ecNumber>
    </recommendedName>
</protein>
<dbReference type="Proteomes" id="UP000243887">
    <property type="component" value="Unassembled WGS sequence"/>
</dbReference>
<dbReference type="GO" id="GO:0003856">
    <property type="term" value="F:3-dehydroquinate synthase activity"/>
    <property type="evidence" value="ECO:0007669"/>
    <property type="project" value="UniProtKB-UniRule"/>
</dbReference>
<dbReference type="Gene3D" id="1.20.1090.10">
    <property type="entry name" value="Dehydroquinate synthase-like - alpha domain"/>
    <property type="match status" value="1"/>
</dbReference>
<evidence type="ECO:0000259" key="13">
    <source>
        <dbReference type="Pfam" id="PF24621"/>
    </source>
</evidence>
<comment type="function">
    <text evidence="4">Catalyzes the conversion of 3-deoxy-D-arabino-heptulosonate 7-phosphate (DAHP) to dehydroquinate (DHQ).</text>
</comment>
<sequence length="369" mass="41521">MIKNNVICQGNTTIMKKITTDTYDVLFGIEAYNLLGNFLREKDYSKIFIITDSNCHEYCVPRFLAHLPTQIPFEIIEVDNGESSKTIETCISIWQVLTELGADRKSVIINVGGGVITDLGGFIASTFKRGIDHIQIPTSLLGMVDASIGGKTGIDLDGIKNQIGTFTSPKMVVIDAEYLETLESRELRAGYAEMLKHALIYDVNYWNVLKDTANIDFNDLESLIYHSVFIKNEIVTQDPEEKGIRKCLNFGHTLGHGLESYFLYNNDKELLLHGEAVAIGIILESYLSWRKGSIDENIYKDIKSVILSIFPKVILSAEDINGVKEWLKHDKKSIKNIVQFVLLKGIGGFELNQHVDGQLIDDAFEDYLR</sequence>
<dbReference type="EC" id="4.2.3.4" evidence="11"/>
<proteinExistence type="predicted"/>
<dbReference type="InterPro" id="IPR056179">
    <property type="entry name" value="DHQS_C"/>
</dbReference>
<dbReference type="PIRSF" id="PIRSF001455">
    <property type="entry name" value="DHQ_synth"/>
    <property type="match status" value="1"/>
</dbReference>
<evidence type="ECO:0000313" key="15">
    <source>
        <dbReference type="Proteomes" id="UP000243887"/>
    </source>
</evidence>
<comment type="cofactor">
    <cofactor evidence="2">
        <name>Co(2+)</name>
        <dbReference type="ChEBI" id="CHEBI:48828"/>
    </cofactor>
</comment>
<dbReference type="Pfam" id="PF01761">
    <property type="entry name" value="DHQ_synthase"/>
    <property type="match status" value="1"/>
</dbReference>
<name>A0A1I3RCN0_9FLAO</name>
<keyword evidence="9" id="KW-0456">Lyase</keyword>
<dbReference type="EMBL" id="FORU01000007">
    <property type="protein sequence ID" value="SFJ42956.1"/>
    <property type="molecule type" value="Genomic_DNA"/>
</dbReference>
<evidence type="ECO:0000256" key="6">
    <source>
        <dbReference type="ARBA" id="ARBA00022741"/>
    </source>
</evidence>
<organism evidence="14 15">
    <name type="scientific">Myroides guanonis</name>
    <dbReference type="NCBI Taxonomy" id="1150112"/>
    <lineage>
        <taxon>Bacteria</taxon>
        <taxon>Pseudomonadati</taxon>
        <taxon>Bacteroidota</taxon>
        <taxon>Flavobacteriia</taxon>
        <taxon>Flavobacteriales</taxon>
        <taxon>Flavobacteriaceae</taxon>
        <taxon>Myroides</taxon>
    </lineage>
</organism>
<comment type="cofactor">
    <cofactor evidence="3">
        <name>Zn(2+)</name>
        <dbReference type="ChEBI" id="CHEBI:29105"/>
    </cofactor>
</comment>
<keyword evidence="10" id="KW-0170">Cobalt</keyword>
<dbReference type="GO" id="GO:0009073">
    <property type="term" value="P:aromatic amino acid family biosynthetic process"/>
    <property type="evidence" value="ECO:0007669"/>
    <property type="project" value="InterPro"/>
</dbReference>
<keyword evidence="5" id="KW-0479">Metal-binding</keyword>
<keyword evidence="15" id="KW-1185">Reference proteome</keyword>